<dbReference type="RefSeq" id="WP_051436349.1">
    <property type="nucleotide sequence ID" value="NZ_JAMB01000017.1"/>
</dbReference>
<keyword evidence="1" id="KW-0732">Signal</keyword>
<dbReference type="Pfam" id="PF07593">
    <property type="entry name" value="UnbV_ASPIC"/>
    <property type="match status" value="1"/>
</dbReference>
<feature type="domain" description="ASPIC/UnbV" evidence="2">
    <location>
        <begin position="468"/>
        <end position="533"/>
    </location>
</feature>
<evidence type="ECO:0000259" key="2">
    <source>
        <dbReference type="Pfam" id="PF07593"/>
    </source>
</evidence>
<protein>
    <recommendedName>
        <fullName evidence="2">ASPIC/UnbV domain-containing protein</fullName>
    </recommendedName>
</protein>
<sequence length="539" mass="59664">MSIKKLLTSIICYAVLAIALLFAALTWLSVHDRADDYGVSSDGLTIPTFTEKTLPFVPSYDEARTLPFTASAIIDIDNDGVEELFIGGGMDQNDVFYAYRGGEFVDITVSTQWRKNTSDDTYGAVTMDLDHDGDTDMLIARQSGVWQYTNNSGVFTSVKLDLDLDEKTVPLSVAIADLNRDGLFDMYVSGYIAREHVEGETIFNQVYGGVSGLYLNTGTGFTNITKISGLEYQHNTFQAIFIDVDNDSLEDLVVAHDTGQVRTWKNLGDLKFKNMPNPTSDYFSYPMGIAVSDLGNNDLPDFFFSNVGSTTPDAIVRGDLREEQILHKKWLMFENQGGFEFEDTAQERKLADYEFSWGAIFEDFNLDGKDDLVVSENYVGFPTHAVPFWRLDGRFLLQTHSGEFSEVGDKAGVQNRFFGISPLTADFNQDGAPDLVHINLLGEQKVFLSNAPSNNFLKVKLANTVESIGAKVTVTLADGSVVKQTYIVGEGLCSDQSHTMVFGLSELTATDIQVDYLNGTQSKVSGNYHNETYIPTVSY</sequence>
<dbReference type="AlphaFoldDB" id="X7E114"/>
<dbReference type="SUPFAM" id="SSF69318">
    <property type="entry name" value="Integrin alpha N-terminal domain"/>
    <property type="match status" value="1"/>
</dbReference>
<evidence type="ECO:0000256" key="1">
    <source>
        <dbReference type="ARBA" id="ARBA00022729"/>
    </source>
</evidence>
<reference evidence="3 4" key="1">
    <citation type="submission" date="2014-01" db="EMBL/GenBank/DDBJ databases">
        <title>Marinomonas ushuaiensis DSM 15871 Genome Sequencing.</title>
        <authorList>
            <person name="Lai Q."/>
            <person name="Shao Z.S."/>
        </authorList>
    </citation>
    <scope>NUCLEOTIDE SEQUENCE [LARGE SCALE GENOMIC DNA]</scope>
    <source>
        <strain evidence="3 4">DSM 15871</strain>
    </source>
</reference>
<dbReference type="InterPro" id="IPR028994">
    <property type="entry name" value="Integrin_alpha_N"/>
</dbReference>
<gene>
    <name evidence="3" type="ORF">MUS1_06475</name>
</gene>
<accession>X7E114</accession>
<dbReference type="Proteomes" id="UP000054058">
    <property type="component" value="Unassembled WGS sequence"/>
</dbReference>
<dbReference type="PATRIC" id="fig|1122207.3.peg.2904"/>
<dbReference type="EMBL" id="JAMB01000017">
    <property type="protein sequence ID" value="ETX09657.1"/>
    <property type="molecule type" value="Genomic_DNA"/>
</dbReference>
<evidence type="ECO:0000313" key="3">
    <source>
        <dbReference type="EMBL" id="ETX09657.1"/>
    </source>
</evidence>
<dbReference type="PANTHER" id="PTHR16026">
    <property type="entry name" value="CARTILAGE ACIDIC PROTEIN 1"/>
    <property type="match status" value="1"/>
</dbReference>
<dbReference type="InterPro" id="IPR027039">
    <property type="entry name" value="Crtac1"/>
</dbReference>
<evidence type="ECO:0000313" key="4">
    <source>
        <dbReference type="Proteomes" id="UP000054058"/>
    </source>
</evidence>
<dbReference type="OrthoDB" id="100785at2"/>
<dbReference type="Pfam" id="PF13517">
    <property type="entry name" value="FG-GAP_3"/>
    <property type="match status" value="2"/>
</dbReference>
<dbReference type="STRING" id="1122207.MUS1_06475"/>
<dbReference type="PANTHER" id="PTHR16026:SF0">
    <property type="entry name" value="CARTILAGE ACIDIC PROTEIN 1"/>
    <property type="match status" value="1"/>
</dbReference>
<comment type="caution">
    <text evidence="3">The sequence shown here is derived from an EMBL/GenBank/DDBJ whole genome shotgun (WGS) entry which is preliminary data.</text>
</comment>
<keyword evidence="4" id="KW-1185">Reference proteome</keyword>
<dbReference type="InterPro" id="IPR011519">
    <property type="entry name" value="UnbV_ASPIC"/>
</dbReference>
<organism evidence="3 4">
    <name type="scientific">Marinomonas ushuaiensis DSM 15871</name>
    <dbReference type="NCBI Taxonomy" id="1122207"/>
    <lineage>
        <taxon>Bacteria</taxon>
        <taxon>Pseudomonadati</taxon>
        <taxon>Pseudomonadota</taxon>
        <taxon>Gammaproteobacteria</taxon>
        <taxon>Oceanospirillales</taxon>
        <taxon>Oceanospirillaceae</taxon>
        <taxon>Marinomonas</taxon>
    </lineage>
</organism>
<name>X7E114_9GAMM</name>
<dbReference type="Gene3D" id="2.130.10.130">
    <property type="entry name" value="Integrin alpha, N-terminal"/>
    <property type="match status" value="1"/>
</dbReference>
<proteinExistence type="predicted"/>
<dbReference type="eggNOG" id="COG1858">
    <property type="taxonomic scope" value="Bacteria"/>
</dbReference>
<dbReference type="InterPro" id="IPR013517">
    <property type="entry name" value="FG-GAP"/>
</dbReference>